<evidence type="ECO:0000256" key="3">
    <source>
        <dbReference type="ARBA" id="ARBA00012438"/>
    </source>
</evidence>
<keyword evidence="10" id="KW-1133">Transmembrane helix</keyword>
<proteinExistence type="predicted"/>
<dbReference type="Proteomes" id="UP001275315">
    <property type="component" value="Unassembled WGS sequence"/>
</dbReference>
<accession>A0ABU5CUN3</accession>
<comment type="caution">
    <text evidence="14">The sequence shown here is derived from an EMBL/GenBank/DDBJ whole genome shotgun (WGS) entry which is preliminary data.</text>
</comment>
<feature type="domain" description="Histidine kinase" evidence="13">
    <location>
        <begin position="1"/>
        <end position="187"/>
    </location>
</feature>
<evidence type="ECO:0000256" key="7">
    <source>
        <dbReference type="ARBA" id="ARBA00022741"/>
    </source>
</evidence>
<dbReference type="InterPro" id="IPR036890">
    <property type="entry name" value="HATPase_C_sf"/>
</dbReference>
<keyword evidence="11" id="KW-0902">Two-component regulatory system</keyword>
<dbReference type="EC" id="2.7.13.3" evidence="3"/>
<evidence type="ECO:0000259" key="13">
    <source>
        <dbReference type="PROSITE" id="PS50109"/>
    </source>
</evidence>
<keyword evidence="7" id="KW-0547">Nucleotide-binding</keyword>
<evidence type="ECO:0000256" key="4">
    <source>
        <dbReference type="ARBA" id="ARBA00022475"/>
    </source>
</evidence>
<evidence type="ECO:0000256" key="1">
    <source>
        <dbReference type="ARBA" id="ARBA00000085"/>
    </source>
</evidence>
<keyword evidence="15" id="KW-1185">Reference proteome</keyword>
<evidence type="ECO:0000256" key="10">
    <source>
        <dbReference type="ARBA" id="ARBA00022989"/>
    </source>
</evidence>
<dbReference type="GO" id="GO:0005524">
    <property type="term" value="F:ATP binding"/>
    <property type="evidence" value="ECO:0007669"/>
    <property type="project" value="UniProtKB-KW"/>
</dbReference>
<name>A0ABU5CUN3_9BACI</name>
<protein>
    <recommendedName>
        <fullName evidence="3">histidine kinase</fullName>
        <ecNumber evidence="3">2.7.13.3</ecNumber>
    </recommendedName>
</protein>
<dbReference type="InterPro" id="IPR004358">
    <property type="entry name" value="Sig_transdc_His_kin-like_C"/>
</dbReference>
<comment type="subcellular location">
    <subcellularLocation>
        <location evidence="2">Cell membrane</location>
        <topology evidence="2">Multi-pass membrane protein</topology>
    </subcellularLocation>
</comment>
<keyword evidence="8" id="KW-0418">Kinase</keyword>
<dbReference type="PROSITE" id="PS50109">
    <property type="entry name" value="HIS_KIN"/>
    <property type="match status" value="1"/>
</dbReference>
<evidence type="ECO:0000256" key="2">
    <source>
        <dbReference type="ARBA" id="ARBA00004651"/>
    </source>
</evidence>
<evidence type="ECO:0000256" key="12">
    <source>
        <dbReference type="ARBA" id="ARBA00023136"/>
    </source>
</evidence>
<dbReference type="SUPFAM" id="SSF55874">
    <property type="entry name" value="ATPase domain of HSP90 chaperone/DNA topoisomerase II/histidine kinase"/>
    <property type="match status" value="1"/>
</dbReference>
<evidence type="ECO:0000256" key="6">
    <source>
        <dbReference type="ARBA" id="ARBA00022692"/>
    </source>
</evidence>
<dbReference type="PRINTS" id="PR00344">
    <property type="entry name" value="BCTRLSENSOR"/>
</dbReference>
<comment type="catalytic activity">
    <reaction evidence="1">
        <text>ATP + protein L-histidine = ADP + protein N-phospho-L-histidine.</text>
        <dbReference type="EC" id="2.7.13.3"/>
    </reaction>
</comment>
<keyword evidence="9 14" id="KW-0067">ATP-binding</keyword>
<dbReference type="EMBL" id="JAWDIQ010000003">
    <property type="protein sequence ID" value="MDY0410076.1"/>
    <property type="molecule type" value="Genomic_DNA"/>
</dbReference>
<dbReference type="InterPro" id="IPR003594">
    <property type="entry name" value="HATPase_dom"/>
</dbReference>
<dbReference type="PANTHER" id="PTHR45453">
    <property type="entry name" value="PHOSPHATE REGULON SENSOR PROTEIN PHOR"/>
    <property type="match status" value="1"/>
</dbReference>
<dbReference type="Gene3D" id="3.30.565.10">
    <property type="entry name" value="Histidine kinase-like ATPase, C-terminal domain"/>
    <property type="match status" value="1"/>
</dbReference>
<evidence type="ECO:0000256" key="5">
    <source>
        <dbReference type="ARBA" id="ARBA00022679"/>
    </source>
</evidence>
<organism evidence="14 15">
    <name type="scientific">Paracerasibacillus soli</name>
    <dbReference type="NCBI Taxonomy" id="480284"/>
    <lineage>
        <taxon>Bacteria</taxon>
        <taxon>Bacillati</taxon>
        <taxon>Bacillota</taxon>
        <taxon>Bacilli</taxon>
        <taxon>Bacillales</taxon>
        <taxon>Bacillaceae</taxon>
        <taxon>Paracerasibacillus</taxon>
    </lineage>
</organism>
<dbReference type="InterPro" id="IPR005467">
    <property type="entry name" value="His_kinase_dom"/>
</dbReference>
<keyword evidence="4" id="KW-1003">Cell membrane</keyword>
<evidence type="ECO:0000313" key="14">
    <source>
        <dbReference type="EMBL" id="MDY0410076.1"/>
    </source>
</evidence>
<keyword evidence="5" id="KW-0808">Transferase</keyword>
<keyword evidence="12" id="KW-0472">Membrane</keyword>
<keyword evidence="6" id="KW-0812">Transmembrane</keyword>
<reference evidence="14 15" key="1">
    <citation type="submission" date="2023-10" db="EMBL/GenBank/DDBJ databases">
        <title>Virgibacillus soli CC-YMP-6 genome.</title>
        <authorList>
            <person name="Miliotis G."/>
            <person name="Sengupta P."/>
            <person name="Hameed A."/>
            <person name="Chuvochina M."/>
            <person name="Mcdonagh F."/>
            <person name="Simpson A.C."/>
            <person name="Singh N.K."/>
            <person name="Rekha P.D."/>
            <person name="Raman K."/>
            <person name="Hugenholtz P."/>
            <person name="Venkateswaran K."/>
        </authorList>
    </citation>
    <scope>NUCLEOTIDE SEQUENCE [LARGE SCALE GENOMIC DNA]</scope>
    <source>
        <strain evidence="14 15">CC-YMP-6</strain>
    </source>
</reference>
<evidence type="ECO:0000256" key="9">
    <source>
        <dbReference type="ARBA" id="ARBA00022840"/>
    </source>
</evidence>
<dbReference type="SMART" id="SM00387">
    <property type="entry name" value="HATPase_c"/>
    <property type="match status" value="1"/>
</dbReference>
<dbReference type="InterPro" id="IPR050351">
    <property type="entry name" value="BphY/WalK/GraS-like"/>
</dbReference>
<dbReference type="PANTHER" id="PTHR45453:SF2">
    <property type="entry name" value="HISTIDINE KINASE"/>
    <property type="match status" value="1"/>
</dbReference>
<evidence type="ECO:0000313" key="15">
    <source>
        <dbReference type="Proteomes" id="UP001275315"/>
    </source>
</evidence>
<gene>
    <name evidence="14" type="ORF">RWD45_17855</name>
</gene>
<dbReference type="RefSeq" id="WP_320380935.1">
    <property type="nucleotide sequence ID" value="NZ_JAWDIQ010000003.1"/>
</dbReference>
<evidence type="ECO:0000256" key="8">
    <source>
        <dbReference type="ARBA" id="ARBA00022777"/>
    </source>
</evidence>
<sequence>MELIKRENKRLHTSIEQGLTMIRMESFENDMEPRAIDLVGSLRKMINNRKHEFIYNQLYPSIEFEDASTFVITDEKWNEILLDQLISNAIKYSYTRGGSKKIFFRIADEEGNITLSIIDEGVGIPKYDMDRVFEPFFTGENGRRIRNSSGIGLYLCKKISEKLGQTLTIQSEVSKGTEVQVKYLTKL</sequence>
<evidence type="ECO:0000256" key="11">
    <source>
        <dbReference type="ARBA" id="ARBA00023012"/>
    </source>
</evidence>
<dbReference type="Pfam" id="PF02518">
    <property type="entry name" value="HATPase_c"/>
    <property type="match status" value="1"/>
</dbReference>